<dbReference type="Pfam" id="PF03450">
    <property type="entry name" value="CO_deh_flav_C"/>
    <property type="match status" value="1"/>
</dbReference>
<dbReference type="Gene3D" id="3.30.43.10">
    <property type="entry name" value="Uridine Diphospho-n-acetylenolpyruvylglucosamine Reductase, domain 2"/>
    <property type="match status" value="1"/>
</dbReference>
<dbReference type="GO" id="GO:0071949">
    <property type="term" value="F:FAD binding"/>
    <property type="evidence" value="ECO:0007669"/>
    <property type="project" value="InterPro"/>
</dbReference>
<gene>
    <name evidence="6" type="ordered locus">Mnod_1246</name>
</gene>
<keyword evidence="7" id="KW-1185">Reference proteome</keyword>
<reference evidence="6 7" key="1">
    <citation type="submission" date="2009-01" db="EMBL/GenBank/DDBJ databases">
        <title>Complete sequence of chromosome of Methylobacterium nodulans ORS 2060.</title>
        <authorList>
            <consortium name="US DOE Joint Genome Institute"/>
            <person name="Lucas S."/>
            <person name="Copeland A."/>
            <person name="Lapidus A."/>
            <person name="Glavina del Rio T."/>
            <person name="Dalin E."/>
            <person name="Tice H."/>
            <person name="Bruce D."/>
            <person name="Goodwin L."/>
            <person name="Pitluck S."/>
            <person name="Sims D."/>
            <person name="Brettin T."/>
            <person name="Detter J.C."/>
            <person name="Han C."/>
            <person name="Larimer F."/>
            <person name="Land M."/>
            <person name="Hauser L."/>
            <person name="Kyrpides N."/>
            <person name="Ivanova N."/>
            <person name="Marx C.J."/>
            <person name="Richardson P."/>
        </authorList>
    </citation>
    <scope>NUCLEOTIDE SEQUENCE [LARGE SCALE GENOMIC DNA]</scope>
    <source>
        <strain evidence="7">LMG 21967 / CNCM I-2342 / ORS 2060</strain>
    </source>
</reference>
<dbReference type="Pfam" id="PF02538">
    <property type="entry name" value="Hydantoinase_B"/>
    <property type="match status" value="1"/>
</dbReference>
<dbReference type="InterPro" id="IPR005107">
    <property type="entry name" value="CO_DH_flav_C"/>
</dbReference>
<dbReference type="SUPFAM" id="SSF55447">
    <property type="entry name" value="CO dehydrogenase flavoprotein C-terminal domain-like"/>
    <property type="match status" value="1"/>
</dbReference>
<evidence type="ECO:0000313" key="7">
    <source>
        <dbReference type="Proteomes" id="UP000008207"/>
    </source>
</evidence>
<dbReference type="InterPro" id="IPR036683">
    <property type="entry name" value="CO_DH_flav_C_dom_sf"/>
</dbReference>
<keyword evidence="1" id="KW-0285">Flavoprotein</keyword>
<dbReference type="Pfam" id="PF00941">
    <property type="entry name" value="FAD_binding_5"/>
    <property type="match status" value="1"/>
</dbReference>
<evidence type="ECO:0000256" key="2">
    <source>
        <dbReference type="ARBA" id="ARBA00022827"/>
    </source>
</evidence>
<evidence type="ECO:0000256" key="3">
    <source>
        <dbReference type="ARBA" id="ARBA00023002"/>
    </source>
</evidence>
<dbReference type="PANTHER" id="PTHR42659">
    <property type="entry name" value="XANTHINE DEHYDROGENASE SUBUNIT C-RELATED"/>
    <property type="match status" value="1"/>
</dbReference>
<dbReference type="STRING" id="460265.Mnod_1246"/>
<dbReference type="AlphaFoldDB" id="B8IKP0"/>
<dbReference type="eggNOG" id="COG0146">
    <property type="taxonomic scope" value="Bacteria"/>
</dbReference>
<dbReference type="Gene3D" id="3.30.390.50">
    <property type="entry name" value="CO dehydrogenase flavoprotein, C-terminal domain"/>
    <property type="match status" value="1"/>
</dbReference>
<dbReference type="InterPro" id="IPR003692">
    <property type="entry name" value="Hydantoinase_B"/>
</dbReference>
<feature type="compositionally biased region" description="Low complexity" evidence="4">
    <location>
        <begin position="447"/>
        <end position="465"/>
    </location>
</feature>
<dbReference type="InterPro" id="IPR016167">
    <property type="entry name" value="FAD-bd_PCMH_sub1"/>
</dbReference>
<keyword evidence="3" id="KW-0560">Oxidoreductase</keyword>
<dbReference type="InterPro" id="IPR036318">
    <property type="entry name" value="FAD-bd_PCMH-like_sf"/>
</dbReference>
<dbReference type="HOGENOM" id="CLU_337027_0_0_5"/>
<dbReference type="KEGG" id="mno:Mnod_1246"/>
<feature type="domain" description="FAD-binding PCMH-type" evidence="5">
    <location>
        <begin position="559"/>
        <end position="732"/>
    </location>
</feature>
<sequence length="845" mass="89511">MSAIDPLTLAVIQAGLQQVCNEMDVAFSRSAFSPVIAEADDRSDGIYDRDTGALIAQGEYGLPVFVGTMQHSTGELIRLIREGRVGAPEPGDVYIVNDPYLGGTHLMDVRFVRPVFVEGELFCWLQNTGHWPDIGGAVPGGFSAHATEVEQEGLRLPPVKLFKRGAMDQEIFSIICSNIRVADQRIGDIKAQGAALAVGESRLMELLAKFGRATLDEAIAEIRARSAERMRAEIRQIPDGTYRSEAFVDSDGVVDEPLRIALTVTKAGDTLTFDFAGSSPPCRGPMNSVVATTCSSVYLAVKHVFPDVPINAGTFEPLVIRRPEGTFLDARYPRPVSGCAAEVSQRIAEAVFLALVQAIPDRVTAAPAGTSGNFALGGFDPEKNAAYVMYQITGGGYGGNADHDGLSNGCSTIGISKTAPVEVMEQYYPVLFRRFALREGSGGAGAPPGRLRGPLRGRAAAGRGPRLLRDGSRPFRPARRARRPRRGPERGAHPPRRGGVHPAASVEGPEHRHPGRRPGRDHDPGRRRLRRPGGARPGARRAGRGAGLLHGRGSRSAVGEARVMRYFRPTTLADALAIRREHAVTVLAGGTDLYPAASARRAWGDPAQADILDISGIAELRGIADEGDHWRIGALATWTDLIRADLPPLLDGLKAAGRAVGGVQIQNRGTLVGNACTASPAGDGIPNLLALDAAFEVSGRAIAAADFFTGYRATAAGPHDLVTAIRIPKRPGRGHFEKLGARRYLVISIAMVAFAVETDPAGRIRDARIAVGACAAVARRLAALEAELAGQPLAEAPGLVAAHHLAGLAPIDDVRASAAYRMAAARALVADGLAALSRTSDRRAA</sequence>
<protein>
    <submittedName>
        <fullName evidence="6">Hydantoinase B/oxoprolinase</fullName>
    </submittedName>
</protein>
<proteinExistence type="predicted"/>
<dbReference type="GO" id="GO:0016491">
    <property type="term" value="F:oxidoreductase activity"/>
    <property type="evidence" value="ECO:0007669"/>
    <property type="project" value="UniProtKB-KW"/>
</dbReference>
<evidence type="ECO:0000259" key="5">
    <source>
        <dbReference type="PROSITE" id="PS51387"/>
    </source>
</evidence>
<feature type="region of interest" description="Disordered" evidence="4">
    <location>
        <begin position="441"/>
        <end position="554"/>
    </location>
</feature>
<evidence type="ECO:0000256" key="1">
    <source>
        <dbReference type="ARBA" id="ARBA00022630"/>
    </source>
</evidence>
<feature type="compositionally biased region" description="Basic residues" evidence="4">
    <location>
        <begin position="527"/>
        <end position="543"/>
    </location>
</feature>
<dbReference type="EMBL" id="CP001349">
    <property type="protein sequence ID" value="ACL56247.1"/>
    <property type="molecule type" value="Genomic_DNA"/>
</dbReference>
<dbReference type="InterPro" id="IPR016166">
    <property type="entry name" value="FAD-bd_PCMH"/>
</dbReference>
<dbReference type="SUPFAM" id="SSF56176">
    <property type="entry name" value="FAD-binding/transporter-associated domain-like"/>
    <property type="match status" value="1"/>
</dbReference>
<feature type="compositionally biased region" description="Basic residues" evidence="4">
    <location>
        <begin position="476"/>
        <end position="485"/>
    </location>
</feature>
<accession>B8IKP0</accession>
<dbReference type="InterPro" id="IPR016169">
    <property type="entry name" value="FAD-bd_PCMH_sub2"/>
</dbReference>
<evidence type="ECO:0000256" key="4">
    <source>
        <dbReference type="SAM" id="MobiDB-lite"/>
    </source>
</evidence>
<dbReference type="SMART" id="SM01092">
    <property type="entry name" value="CO_deh_flav_C"/>
    <property type="match status" value="1"/>
</dbReference>
<feature type="compositionally biased region" description="Basic and acidic residues" evidence="4">
    <location>
        <begin position="508"/>
        <end position="526"/>
    </location>
</feature>
<name>B8IKP0_METNO</name>
<dbReference type="Proteomes" id="UP000008207">
    <property type="component" value="Chromosome"/>
</dbReference>
<evidence type="ECO:0000313" key="6">
    <source>
        <dbReference type="EMBL" id="ACL56247.1"/>
    </source>
</evidence>
<dbReference type="Gene3D" id="3.30.465.10">
    <property type="match status" value="1"/>
</dbReference>
<keyword evidence="2" id="KW-0274">FAD</keyword>
<dbReference type="eggNOG" id="COG1319">
    <property type="taxonomic scope" value="Bacteria"/>
</dbReference>
<dbReference type="PROSITE" id="PS51387">
    <property type="entry name" value="FAD_PCMH"/>
    <property type="match status" value="1"/>
</dbReference>
<dbReference type="PANTHER" id="PTHR42659:SF2">
    <property type="entry name" value="XANTHINE DEHYDROGENASE SUBUNIT C-RELATED"/>
    <property type="match status" value="1"/>
</dbReference>
<dbReference type="InterPro" id="IPR051312">
    <property type="entry name" value="Diverse_Substr_Oxidored"/>
</dbReference>
<dbReference type="InterPro" id="IPR002346">
    <property type="entry name" value="Mopterin_DH_FAD-bd"/>
</dbReference>
<organism evidence="6 7">
    <name type="scientific">Methylobacterium nodulans (strain LMG 21967 / CNCM I-2342 / ORS 2060)</name>
    <dbReference type="NCBI Taxonomy" id="460265"/>
    <lineage>
        <taxon>Bacteria</taxon>
        <taxon>Pseudomonadati</taxon>
        <taxon>Pseudomonadota</taxon>
        <taxon>Alphaproteobacteria</taxon>
        <taxon>Hyphomicrobiales</taxon>
        <taxon>Methylobacteriaceae</taxon>
        <taxon>Methylobacterium</taxon>
    </lineage>
</organism>